<dbReference type="InterPro" id="IPR036097">
    <property type="entry name" value="HisK_dim/P_sf"/>
</dbReference>
<evidence type="ECO:0000256" key="5">
    <source>
        <dbReference type="ARBA" id="ARBA00022777"/>
    </source>
</evidence>
<evidence type="ECO:0000256" key="6">
    <source>
        <dbReference type="ARBA" id="ARBA00023012"/>
    </source>
</evidence>
<comment type="catalytic activity">
    <reaction evidence="1">
        <text>ATP + protein L-histidine = ADP + protein N-phospho-L-histidine.</text>
        <dbReference type="EC" id="2.7.13.3"/>
    </reaction>
</comment>
<organism evidence="8 9">
    <name type="scientific">Ohtaekwangia koreensis</name>
    <dbReference type="NCBI Taxonomy" id="688867"/>
    <lineage>
        <taxon>Bacteria</taxon>
        <taxon>Pseudomonadati</taxon>
        <taxon>Bacteroidota</taxon>
        <taxon>Cytophagia</taxon>
        <taxon>Cytophagales</taxon>
        <taxon>Fulvivirgaceae</taxon>
        <taxon>Ohtaekwangia</taxon>
    </lineage>
</organism>
<dbReference type="SUPFAM" id="SSF47384">
    <property type="entry name" value="Homodimeric domain of signal transducing histidine kinase"/>
    <property type="match status" value="1"/>
</dbReference>
<evidence type="ECO:0000256" key="1">
    <source>
        <dbReference type="ARBA" id="ARBA00000085"/>
    </source>
</evidence>
<accession>A0A1T5JTK4</accession>
<gene>
    <name evidence="8" type="ORF">SAMN05660236_1472</name>
</gene>
<dbReference type="Pfam" id="PF02518">
    <property type="entry name" value="HATPase_c"/>
    <property type="match status" value="1"/>
</dbReference>
<dbReference type="InterPro" id="IPR036890">
    <property type="entry name" value="HATPase_C_sf"/>
</dbReference>
<dbReference type="PROSITE" id="PS50109">
    <property type="entry name" value="HIS_KIN"/>
    <property type="match status" value="1"/>
</dbReference>
<proteinExistence type="predicted"/>
<evidence type="ECO:0000256" key="3">
    <source>
        <dbReference type="ARBA" id="ARBA00022553"/>
    </source>
</evidence>
<dbReference type="PANTHER" id="PTHR43711:SF26">
    <property type="entry name" value="SENSOR HISTIDINE KINASE RCSC"/>
    <property type="match status" value="1"/>
</dbReference>
<evidence type="ECO:0000256" key="4">
    <source>
        <dbReference type="ARBA" id="ARBA00022679"/>
    </source>
</evidence>
<dbReference type="STRING" id="688867.SAMN05660236_1472"/>
<dbReference type="CDD" id="cd00075">
    <property type="entry name" value="HATPase"/>
    <property type="match status" value="1"/>
</dbReference>
<dbReference type="Proteomes" id="UP000190961">
    <property type="component" value="Unassembled WGS sequence"/>
</dbReference>
<dbReference type="Gene3D" id="3.30.565.10">
    <property type="entry name" value="Histidine kinase-like ATPase, C-terminal domain"/>
    <property type="match status" value="1"/>
</dbReference>
<feature type="domain" description="Histidine kinase" evidence="7">
    <location>
        <begin position="28"/>
        <end position="241"/>
    </location>
</feature>
<reference evidence="8 9" key="1">
    <citation type="submission" date="2017-02" db="EMBL/GenBank/DDBJ databases">
        <authorList>
            <person name="Peterson S.W."/>
        </authorList>
    </citation>
    <scope>NUCLEOTIDE SEQUENCE [LARGE SCALE GENOMIC DNA]</scope>
    <source>
        <strain evidence="8 9">DSM 25262</strain>
    </source>
</reference>
<protein>
    <recommendedName>
        <fullName evidence="2">histidine kinase</fullName>
        <ecNumber evidence="2">2.7.13.3</ecNumber>
    </recommendedName>
</protein>
<dbReference type="SUPFAM" id="SSF55874">
    <property type="entry name" value="ATPase domain of HSP90 chaperone/DNA topoisomerase II/histidine kinase"/>
    <property type="match status" value="1"/>
</dbReference>
<evidence type="ECO:0000256" key="2">
    <source>
        <dbReference type="ARBA" id="ARBA00012438"/>
    </source>
</evidence>
<keyword evidence="9" id="KW-1185">Reference proteome</keyword>
<dbReference type="InterPro" id="IPR050736">
    <property type="entry name" value="Sensor_HK_Regulatory"/>
</dbReference>
<name>A0A1T5JTK4_9BACT</name>
<evidence type="ECO:0000313" key="9">
    <source>
        <dbReference type="Proteomes" id="UP000190961"/>
    </source>
</evidence>
<dbReference type="InterPro" id="IPR005467">
    <property type="entry name" value="His_kinase_dom"/>
</dbReference>
<dbReference type="EC" id="2.7.13.3" evidence="2"/>
<evidence type="ECO:0000259" key="7">
    <source>
        <dbReference type="PROSITE" id="PS50109"/>
    </source>
</evidence>
<evidence type="ECO:0000313" key="8">
    <source>
        <dbReference type="EMBL" id="SKC54710.1"/>
    </source>
</evidence>
<keyword evidence="5 8" id="KW-0418">Kinase</keyword>
<dbReference type="SMART" id="SM00387">
    <property type="entry name" value="HATPase_c"/>
    <property type="match status" value="1"/>
</dbReference>
<dbReference type="Pfam" id="PF00512">
    <property type="entry name" value="HisKA"/>
    <property type="match status" value="1"/>
</dbReference>
<dbReference type="InterPro" id="IPR003661">
    <property type="entry name" value="HisK_dim/P_dom"/>
</dbReference>
<dbReference type="InterPro" id="IPR004358">
    <property type="entry name" value="Sig_transdc_His_kin-like_C"/>
</dbReference>
<dbReference type="AlphaFoldDB" id="A0A1T5JTK4"/>
<dbReference type="InterPro" id="IPR003594">
    <property type="entry name" value="HATPase_dom"/>
</dbReference>
<dbReference type="EMBL" id="FUZU01000001">
    <property type="protein sequence ID" value="SKC54710.1"/>
    <property type="molecule type" value="Genomic_DNA"/>
</dbReference>
<dbReference type="PANTHER" id="PTHR43711">
    <property type="entry name" value="TWO-COMPONENT HISTIDINE KINASE"/>
    <property type="match status" value="1"/>
</dbReference>
<sequence>MEEKEREEQSIGKELAKAKNVIDKFLYNCSHSMRGPLKSITGLVTILKNQPADTIQLPQHLELIQKTVNKMETILSELEQFLANSRKELVIESVSMNEVLDTILEDHKKEAEDKNIRLSKNVVQTVPFYTDQERLVMVFSQLILNALVFNDSSKEDRYVDIFVRVNSNGCHIKVLDNGIGISADIQKNIFQLFYRGSQQSQGAGIGLYIVNEVLRKMSGSITVNSEEGCGSSFFVWIPNLKA</sequence>
<keyword evidence="4" id="KW-0808">Transferase</keyword>
<keyword evidence="6" id="KW-0902">Two-component regulatory system</keyword>
<dbReference type="PRINTS" id="PR00344">
    <property type="entry name" value="BCTRLSENSOR"/>
</dbReference>
<dbReference type="GO" id="GO:0000155">
    <property type="term" value="F:phosphorelay sensor kinase activity"/>
    <property type="evidence" value="ECO:0007669"/>
    <property type="project" value="InterPro"/>
</dbReference>
<dbReference type="Gene3D" id="1.10.287.130">
    <property type="match status" value="1"/>
</dbReference>
<keyword evidence="3" id="KW-0597">Phosphoprotein</keyword>